<dbReference type="PANTHER" id="PTHR12526:SF510">
    <property type="entry name" value="D-INOSITOL 3-PHOSPHATE GLYCOSYLTRANSFERASE"/>
    <property type="match status" value="1"/>
</dbReference>
<dbReference type="GO" id="GO:0016757">
    <property type="term" value="F:glycosyltransferase activity"/>
    <property type="evidence" value="ECO:0007669"/>
    <property type="project" value="UniProtKB-KW"/>
</dbReference>
<name>A0A1S1NRM2_9GAMM</name>
<dbReference type="Pfam" id="PF13692">
    <property type="entry name" value="Glyco_trans_1_4"/>
    <property type="match status" value="1"/>
</dbReference>
<dbReference type="RefSeq" id="WP_070981667.1">
    <property type="nucleotide sequence ID" value="NZ_CP043420.1"/>
</dbReference>
<dbReference type="Pfam" id="PF13439">
    <property type="entry name" value="Glyco_transf_4"/>
    <property type="match status" value="1"/>
</dbReference>
<dbReference type="KEGG" id="kuy:FY550_03225"/>
<dbReference type="InterPro" id="IPR028098">
    <property type="entry name" value="Glyco_trans_4-like_N"/>
</dbReference>
<dbReference type="PANTHER" id="PTHR12526">
    <property type="entry name" value="GLYCOSYLTRANSFERASE"/>
    <property type="match status" value="1"/>
</dbReference>
<reference evidence="4 5" key="1">
    <citation type="submission" date="2019-08" db="EMBL/GenBank/DDBJ databases">
        <title>Complete genome sequence of Kushneria sp. YCWA18, a halophilic phosphate-solubilizing bacterium isolated from Daqiao saltern in China.</title>
        <authorList>
            <person name="Du G.-X."/>
            <person name="Qu L.-Y."/>
        </authorList>
    </citation>
    <scope>NUCLEOTIDE SEQUENCE [LARGE SCALE GENOMIC DNA]</scope>
    <source>
        <strain evidence="4 5">YCWA18</strain>
    </source>
</reference>
<dbReference type="Proteomes" id="UP000322553">
    <property type="component" value="Chromosome"/>
</dbReference>
<accession>A0A1S1NRM2</accession>
<evidence type="ECO:0000259" key="3">
    <source>
        <dbReference type="Pfam" id="PF13439"/>
    </source>
</evidence>
<dbReference type="Gene3D" id="3.40.50.2000">
    <property type="entry name" value="Glycogen Phosphorylase B"/>
    <property type="match status" value="2"/>
</dbReference>
<gene>
    <name evidence="4" type="ORF">FY550_03225</name>
</gene>
<proteinExistence type="predicted"/>
<evidence type="ECO:0000313" key="5">
    <source>
        <dbReference type="Proteomes" id="UP000322553"/>
    </source>
</evidence>
<keyword evidence="5" id="KW-1185">Reference proteome</keyword>
<evidence type="ECO:0000313" key="4">
    <source>
        <dbReference type="EMBL" id="QEL10245.1"/>
    </source>
</evidence>
<evidence type="ECO:0000256" key="2">
    <source>
        <dbReference type="ARBA" id="ARBA00022679"/>
    </source>
</evidence>
<keyword evidence="2 4" id="KW-0808">Transferase</keyword>
<dbReference type="SUPFAM" id="SSF53756">
    <property type="entry name" value="UDP-Glycosyltransferase/glycogen phosphorylase"/>
    <property type="match status" value="1"/>
</dbReference>
<feature type="domain" description="Glycosyltransferase subfamily 4-like N-terminal" evidence="3">
    <location>
        <begin position="20"/>
        <end position="220"/>
    </location>
</feature>
<dbReference type="OrthoDB" id="8523124at2"/>
<evidence type="ECO:0000256" key="1">
    <source>
        <dbReference type="ARBA" id="ARBA00022676"/>
    </source>
</evidence>
<dbReference type="AlphaFoldDB" id="A0A1S1NRM2"/>
<protein>
    <submittedName>
        <fullName evidence="4">Glycosyltransferase</fullName>
    </submittedName>
</protein>
<dbReference type="STRING" id="657387.BH688_16300"/>
<dbReference type="CDD" id="cd03811">
    <property type="entry name" value="GT4_GT28_WabH-like"/>
    <property type="match status" value="1"/>
</dbReference>
<dbReference type="EMBL" id="CP043420">
    <property type="protein sequence ID" value="QEL10245.1"/>
    <property type="molecule type" value="Genomic_DNA"/>
</dbReference>
<sequence length="415" mass="45791">MTVVDKGQRIAVLTRGVTGGGVQRRMLTLAETLVEQGYQVDLLVRARKHHRSNDDIVGDVSALPSGVRLIRLSPGSRLQAHWQLVRMDPRGVGVLLRPVLMPLAPSSVTLYLPALVHYLREDNPDGLVAATTYLNLIAVWAVRATGLECRVLLSERDDLSHLVSRDGKRNKWRWRYVGHVIQRYYPWANAIVAVSRGVRTALTEVSGLSESQVEVVDNPVIDRHFNTQAEMHVEHPWLIGEKRIPVIVAAGRLVAKKDFGTLLEAMKLLRQRREVRLLLLGEGPERNALEQQRERLGLADCVDMPGFVTHPVALFRRASLFVLSSQREGLPGVLIEAMACGCPVVSTDCPSGPAEILENGRLGRLVPPGDAQALAEACADTLAAPLPAEQLIAHTRHFTAERTTQRYLALLGLSD</sequence>
<organism evidence="4 5">
    <name type="scientific">Kushneria phosphatilytica</name>
    <dbReference type="NCBI Taxonomy" id="657387"/>
    <lineage>
        <taxon>Bacteria</taxon>
        <taxon>Pseudomonadati</taxon>
        <taxon>Pseudomonadota</taxon>
        <taxon>Gammaproteobacteria</taxon>
        <taxon>Oceanospirillales</taxon>
        <taxon>Halomonadaceae</taxon>
        <taxon>Kushneria</taxon>
    </lineage>
</organism>
<keyword evidence="1" id="KW-0328">Glycosyltransferase</keyword>